<dbReference type="GO" id="GO:0005524">
    <property type="term" value="F:ATP binding"/>
    <property type="evidence" value="ECO:0007669"/>
    <property type="project" value="UniProtKB-KW"/>
</dbReference>
<dbReference type="SUPFAM" id="SSF58104">
    <property type="entry name" value="Methyl-accepting chemotaxis protein (MCP) signaling domain"/>
    <property type="match status" value="2"/>
</dbReference>
<dbReference type="SMART" id="SM00388">
    <property type="entry name" value="HisKA"/>
    <property type="match status" value="1"/>
</dbReference>
<evidence type="ECO:0000256" key="6">
    <source>
        <dbReference type="ARBA" id="ARBA00022741"/>
    </source>
</evidence>
<evidence type="ECO:0000256" key="11">
    <source>
        <dbReference type="SAM" id="MobiDB-lite"/>
    </source>
</evidence>
<dbReference type="PROSITE" id="PS50110">
    <property type="entry name" value="RESPONSE_REGULATORY"/>
    <property type="match status" value="2"/>
</dbReference>
<dbReference type="SUPFAM" id="SSF55874">
    <property type="entry name" value="ATPase domain of HSP90 chaperone/DNA topoisomerase II/histidine kinase"/>
    <property type="match status" value="1"/>
</dbReference>
<dbReference type="InterPro" id="IPR036097">
    <property type="entry name" value="HisK_dim/P_sf"/>
</dbReference>
<dbReference type="SUPFAM" id="SSF47384">
    <property type="entry name" value="Homodimeric domain of signal transducing histidine kinase"/>
    <property type="match status" value="1"/>
</dbReference>
<dbReference type="InterPro" id="IPR003594">
    <property type="entry name" value="HATPase_dom"/>
</dbReference>
<dbReference type="Proteomes" id="UP000001396">
    <property type="component" value="Unassembled WGS sequence"/>
</dbReference>
<dbReference type="PANTHER" id="PTHR45339:SF1">
    <property type="entry name" value="HYBRID SIGNAL TRANSDUCTION HISTIDINE KINASE J"/>
    <property type="match status" value="1"/>
</dbReference>
<feature type="modified residue" description="4-aspartylphosphate" evidence="10">
    <location>
        <position position="1520"/>
    </location>
</feature>
<organism evidence="15 16">
    <name type="scientific">Heterostelium pallidum (strain ATCC 26659 / Pp 5 / PN500)</name>
    <name type="common">Cellular slime mold</name>
    <name type="synonym">Polysphondylium pallidum</name>
    <dbReference type="NCBI Taxonomy" id="670386"/>
    <lineage>
        <taxon>Eukaryota</taxon>
        <taxon>Amoebozoa</taxon>
        <taxon>Evosea</taxon>
        <taxon>Eumycetozoa</taxon>
        <taxon>Dictyostelia</taxon>
        <taxon>Acytosteliales</taxon>
        <taxon>Acytosteliaceae</taxon>
        <taxon>Heterostelium</taxon>
    </lineage>
</organism>
<feature type="domain" description="Response regulatory" evidence="13">
    <location>
        <begin position="1471"/>
        <end position="1589"/>
    </location>
</feature>
<dbReference type="FunFam" id="3.30.565.10:FF:000010">
    <property type="entry name" value="Sensor histidine kinase RcsC"/>
    <property type="match status" value="1"/>
</dbReference>
<feature type="domain" description="HAMP" evidence="14">
    <location>
        <begin position="458"/>
        <end position="516"/>
    </location>
</feature>
<dbReference type="PANTHER" id="PTHR45339">
    <property type="entry name" value="HYBRID SIGNAL TRANSDUCTION HISTIDINE KINASE J"/>
    <property type="match status" value="1"/>
</dbReference>
<feature type="domain" description="HAMP" evidence="14">
    <location>
        <begin position="1016"/>
        <end position="1068"/>
    </location>
</feature>
<dbReference type="EMBL" id="ADBJ01000002">
    <property type="protein sequence ID" value="EFA86612.1"/>
    <property type="molecule type" value="Genomic_DNA"/>
</dbReference>
<dbReference type="CDD" id="cd00156">
    <property type="entry name" value="REC"/>
    <property type="match status" value="1"/>
</dbReference>
<dbReference type="STRING" id="670386.D3AWD9"/>
<dbReference type="PROSITE" id="PS50109">
    <property type="entry name" value="HIS_KIN"/>
    <property type="match status" value="1"/>
</dbReference>
<keyword evidence="16" id="KW-1185">Reference proteome</keyword>
<evidence type="ECO:0000256" key="10">
    <source>
        <dbReference type="PROSITE-ProRule" id="PRU00169"/>
    </source>
</evidence>
<feature type="domain" description="Histidine kinase" evidence="12">
    <location>
        <begin position="1090"/>
        <end position="1311"/>
    </location>
</feature>
<dbReference type="Pfam" id="PF00072">
    <property type="entry name" value="Response_reg"/>
    <property type="match status" value="2"/>
</dbReference>
<dbReference type="PRINTS" id="PR00344">
    <property type="entry name" value="BCTRLSENSOR"/>
</dbReference>
<dbReference type="SMART" id="SM00448">
    <property type="entry name" value="REC"/>
    <property type="match status" value="2"/>
</dbReference>
<dbReference type="GeneID" id="31355947"/>
<dbReference type="SMART" id="SM00304">
    <property type="entry name" value="HAMP"/>
    <property type="match status" value="7"/>
</dbReference>
<evidence type="ECO:0000256" key="1">
    <source>
        <dbReference type="ARBA" id="ARBA00000085"/>
    </source>
</evidence>
<dbReference type="CDD" id="cd17546">
    <property type="entry name" value="REC_hyHK_CKI1_RcsC-like"/>
    <property type="match status" value="1"/>
</dbReference>
<dbReference type="Gene3D" id="1.20.120.1530">
    <property type="match status" value="4"/>
</dbReference>
<feature type="domain" description="HAMP" evidence="14">
    <location>
        <begin position="556"/>
        <end position="608"/>
    </location>
</feature>
<evidence type="ECO:0000256" key="7">
    <source>
        <dbReference type="ARBA" id="ARBA00022777"/>
    </source>
</evidence>
<dbReference type="InterPro" id="IPR036890">
    <property type="entry name" value="HATPase_C_sf"/>
</dbReference>
<protein>
    <recommendedName>
        <fullName evidence="2">histidine kinase</fullName>
        <ecNumber evidence="2">2.7.13.3</ecNumber>
    </recommendedName>
</protein>
<dbReference type="PROSITE" id="PS50885">
    <property type="entry name" value="HAMP"/>
    <property type="match status" value="7"/>
</dbReference>
<dbReference type="Gene3D" id="1.10.287.130">
    <property type="match status" value="1"/>
</dbReference>
<keyword evidence="3 10" id="KW-0597">Phosphoprotein</keyword>
<dbReference type="InterPro" id="IPR003660">
    <property type="entry name" value="HAMP_dom"/>
</dbReference>
<feature type="compositionally biased region" description="Low complexity" evidence="11">
    <location>
        <begin position="110"/>
        <end position="119"/>
    </location>
</feature>
<dbReference type="OMA" id="CLAAQMD"/>
<reference evidence="15 16" key="1">
    <citation type="journal article" date="2011" name="Genome Res.">
        <title>Phylogeny-wide analysis of social amoeba genomes highlights ancient origins for complex intercellular communication.</title>
        <authorList>
            <person name="Heidel A.J."/>
            <person name="Lawal H.M."/>
            <person name="Felder M."/>
            <person name="Schilde C."/>
            <person name="Helps N.R."/>
            <person name="Tunggal B."/>
            <person name="Rivero F."/>
            <person name="John U."/>
            <person name="Schleicher M."/>
            <person name="Eichinger L."/>
            <person name="Platzer M."/>
            <person name="Noegel A.A."/>
            <person name="Schaap P."/>
            <person name="Gloeckner G."/>
        </authorList>
    </citation>
    <scope>NUCLEOTIDE SEQUENCE [LARGE SCALE GENOMIC DNA]</scope>
    <source>
        <strain evidence="16">ATCC 26659 / Pp 5 / PN500</strain>
    </source>
</reference>
<dbReference type="Pfam" id="PF18947">
    <property type="entry name" value="HAMP_2"/>
    <property type="match status" value="2"/>
</dbReference>
<feature type="compositionally biased region" description="Low complexity" evidence="11">
    <location>
        <begin position="247"/>
        <end position="271"/>
    </location>
</feature>
<evidence type="ECO:0000259" key="13">
    <source>
        <dbReference type="PROSITE" id="PS50110"/>
    </source>
</evidence>
<dbReference type="InParanoid" id="D3AWD9"/>
<dbReference type="InterPro" id="IPR011006">
    <property type="entry name" value="CheY-like_superfamily"/>
</dbReference>
<comment type="catalytic activity">
    <reaction evidence="1">
        <text>ATP + protein L-histidine = ADP + protein N-phospho-L-histidine.</text>
        <dbReference type="EC" id="2.7.13.3"/>
    </reaction>
</comment>
<dbReference type="CDD" id="cd16922">
    <property type="entry name" value="HATPase_EvgS-ArcB-TorS-like"/>
    <property type="match status" value="1"/>
</dbReference>
<feature type="domain" description="HAMP" evidence="14">
    <location>
        <begin position="740"/>
        <end position="792"/>
    </location>
</feature>
<dbReference type="RefSeq" id="XP_020438717.1">
    <property type="nucleotide sequence ID" value="XM_020571443.1"/>
</dbReference>
<dbReference type="InterPro" id="IPR001789">
    <property type="entry name" value="Sig_transdc_resp-reg_receiver"/>
</dbReference>
<evidence type="ECO:0000259" key="12">
    <source>
        <dbReference type="PROSITE" id="PS50109"/>
    </source>
</evidence>
<evidence type="ECO:0000313" key="15">
    <source>
        <dbReference type="EMBL" id="EFA86612.1"/>
    </source>
</evidence>
<dbReference type="GO" id="GO:0016020">
    <property type="term" value="C:membrane"/>
    <property type="evidence" value="ECO:0007669"/>
    <property type="project" value="InterPro"/>
</dbReference>
<dbReference type="EC" id="2.7.13.3" evidence="2"/>
<feature type="domain" description="Response regulatory" evidence="13">
    <location>
        <begin position="1327"/>
        <end position="1448"/>
    </location>
</feature>
<dbReference type="InterPro" id="IPR003661">
    <property type="entry name" value="HisK_dim/P_dom"/>
</dbReference>
<feature type="modified residue" description="4-aspartylphosphate" evidence="10">
    <location>
        <position position="1381"/>
    </location>
</feature>
<evidence type="ECO:0000256" key="3">
    <source>
        <dbReference type="ARBA" id="ARBA00022553"/>
    </source>
</evidence>
<accession>D3AWD9</accession>
<dbReference type="Gene3D" id="3.30.565.10">
    <property type="entry name" value="Histidine kinase-like ATPase, C-terminal domain"/>
    <property type="match status" value="1"/>
</dbReference>
<dbReference type="Gene3D" id="1.10.8.500">
    <property type="entry name" value="HAMP domain in histidine kinase"/>
    <property type="match status" value="1"/>
</dbReference>
<dbReference type="FunFam" id="1.20.120.1530:FF:000002">
    <property type="entry name" value="Two-component osmosensing histidine kinase"/>
    <property type="match status" value="6"/>
</dbReference>
<evidence type="ECO:0000256" key="4">
    <source>
        <dbReference type="ARBA" id="ARBA00022679"/>
    </source>
</evidence>
<dbReference type="SMART" id="SM00387">
    <property type="entry name" value="HATPase_c"/>
    <property type="match status" value="1"/>
</dbReference>
<dbReference type="InterPro" id="IPR004358">
    <property type="entry name" value="Sig_transdc_His_kin-like_C"/>
</dbReference>
<feature type="region of interest" description="Disordered" evidence="11">
    <location>
        <begin position="247"/>
        <end position="272"/>
    </location>
</feature>
<keyword evidence="9" id="KW-0902">Two-component regulatory system</keyword>
<keyword evidence="7 15" id="KW-0418">Kinase</keyword>
<feature type="domain" description="HAMP" evidence="14">
    <location>
        <begin position="924"/>
        <end position="976"/>
    </location>
</feature>
<dbReference type="CDD" id="cd06225">
    <property type="entry name" value="HAMP"/>
    <property type="match status" value="6"/>
</dbReference>
<gene>
    <name evidence="15" type="primary">dhkJ</name>
    <name evidence="15" type="ORF">PPL_00413</name>
</gene>
<dbReference type="FunFam" id="1.10.287.130:FF:000002">
    <property type="entry name" value="Two-component osmosensing histidine kinase"/>
    <property type="match status" value="1"/>
</dbReference>
<dbReference type="CDD" id="cd00082">
    <property type="entry name" value="HisKA"/>
    <property type="match status" value="1"/>
</dbReference>
<name>D3AWD9_HETP5</name>
<comment type="caution">
    <text evidence="15">The sequence shown here is derived from an EMBL/GenBank/DDBJ whole genome shotgun (WGS) entry which is preliminary data.</text>
</comment>
<evidence type="ECO:0000256" key="5">
    <source>
        <dbReference type="ARBA" id="ARBA00022737"/>
    </source>
</evidence>
<sequence length="1702" mass="186406">MSNKYSLHMSLSQSSSTITDTKEYIFYLTLMKNIPNHADSNHTDTKANIFSSPTLSFNSSPSLNSNNNFIQNACSDIKNINIGNYNTTNLNNNEEKYNSTPQFNRKRKMSSPTSSPSISRQKVSSTYLNKHDLPDDITPFIAKESSNTESEFKPIPTLFDDLDFSKHHTLLNSPSSAESTPRFHMNEVKEEQNFMSSSPIDTFNLNLTSSSTSTTSTVSFNGSNNNNNNGIQFDNNINTNNYNISNNQFNQNNKTINSNNNNNNKPTSNTQLWQSSSGLNTKIDLFEGQSQLVDSLSLMVSPPRLEKMSISDLENENLKMELAERIKKAKELQHSLELERALMFEPRCHCVHCHNYKQPMITPDNMSQKTLFELKSALKTFRDGDFSIRLSSTGCSGIGKDIIEMFNDAVALCDSMAKEFTRVGNQVGKEGNTMDRALLPEANGSWKFCIDLVNTLIGDMVQPTEEVVRVIGSVAKGDLSQTIKMEYGSGKQLRGEFLRIAKVVNTMVSQLKSFSSEVTRVAREVGTEGKLGGQAVVPGVDGIWKDLTDNVNTMASNLTNQVRAIANVTTAVASGDLSKKITLDVKGEILELKKTINTMVDQLNSFASEVTRVAREVGTEGKLGGQAQVKGVDGVWKDLTYNVNTMAANLTGQVRAIAEVTTAVACGDLSKKITIDVKGEILELKNTINTMVDQLNSFASEVTRVALEVGTEGTLGGQAQVKGVDGVWKDLTYNVNIMAANLTDQVREIALVTTAVATGDLSKKINLDVKGEILELKNTINTMVDQLNSFASEVTRVSREVGTEGKLGGQAQVKGVGGVWKDLTYNVNTMAANLTGQVRAIAEVTTAVACGDLSKKITVDVNGEIRQLKETINTMVDQLNSFASEVTRVALEVGTEGKLGGQAQVKGVGGVWKDLTYNVNTMAANLTGQVRAIAEVTTAVASGDLSKKITLDVKGEILQLKMTINTMVDQLSTFAAEVTRVAGEVGTEGILGGQAEVKGVGGVWKDLTDNVNTMAANLTGQVRAIAEVAKSVTKGDFTRVISVEAKGEVNILKAIINEMIHNLKETTIKNTLAKEAAEAASRAKSDFMANMSHEIRTPMNGIIGMTDLTLDTELNAEQREYLTMVQSSAASLLTIINDILDFSKIEAGRLELDKSDFSLRTILYETLKTLAWRSHQKGLEIICDIIPDTPDHLIGDPGRLRQIVTNLVGNAIKFTAEGEVSLTVKLEDITNGEVTLAFSVADTGIGIPAEKLHLIFEAFSQADGSITRKYGGTGLGLTISTRLVELMGGKLKAESIPGKGSRFDFIAKFPLGQAPTENSKIMLKDVNTLIIDDNKSTRRVLHQMLSEYGVSADTTDSQDSAFHMLREAAMKKQPYEYIFMDAQLNGKDGFLVAEAIKQDPSFGQASIIMLICGSGQRGDPENRSSVISGYLSKPVSPVEMLEVIQCSTKPLIKQLQQITRDTPQPAPIQSEILLAEDNVVNQRLAIRLLERFGHKVTLAENGLQAVAASEMKDFDLILMDVQMPHMGGFEATSTIRIREKVMNKHTPIIAMTAHALQKDKEKCLNAGMDDYLSKPINPDQLRAVIEKYLGNPPPVQPPASPPTDSNLSVKAQQFLQEYQCIMDEVNRAINSNNPDKLCSEARRLRFYVSHFSSDIERVIRELETISKDYRDLENARSIRKRIEAEINRLIPIITNLAKSTKN</sequence>
<evidence type="ECO:0000313" key="16">
    <source>
        <dbReference type="Proteomes" id="UP000001396"/>
    </source>
</evidence>
<dbReference type="Pfam" id="PF00512">
    <property type="entry name" value="HisKA"/>
    <property type="match status" value="1"/>
</dbReference>
<feature type="region of interest" description="Disordered" evidence="11">
    <location>
        <begin position="86"/>
        <end position="120"/>
    </location>
</feature>
<dbReference type="Pfam" id="PF00672">
    <property type="entry name" value="HAMP"/>
    <property type="match status" value="5"/>
</dbReference>
<evidence type="ECO:0000259" key="14">
    <source>
        <dbReference type="PROSITE" id="PS50885"/>
    </source>
</evidence>
<evidence type="ECO:0000256" key="9">
    <source>
        <dbReference type="ARBA" id="ARBA00023012"/>
    </source>
</evidence>
<evidence type="ECO:0000256" key="8">
    <source>
        <dbReference type="ARBA" id="ARBA00022840"/>
    </source>
</evidence>
<keyword evidence="5" id="KW-0677">Repeat</keyword>
<keyword evidence="6" id="KW-0547">Nucleotide-binding</keyword>
<dbReference type="GO" id="GO:0000155">
    <property type="term" value="F:phosphorelay sensor kinase activity"/>
    <property type="evidence" value="ECO:0007669"/>
    <property type="project" value="InterPro"/>
</dbReference>
<dbReference type="InterPro" id="IPR005467">
    <property type="entry name" value="His_kinase_dom"/>
</dbReference>
<evidence type="ECO:0000256" key="2">
    <source>
        <dbReference type="ARBA" id="ARBA00012438"/>
    </source>
</evidence>
<proteinExistence type="predicted"/>
<keyword evidence="4" id="KW-0808">Transferase</keyword>
<feature type="domain" description="HAMP" evidence="14">
    <location>
        <begin position="648"/>
        <end position="700"/>
    </location>
</feature>
<dbReference type="Pfam" id="PF02518">
    <property type="entry name" value="HATPase_c"/>
    <property type="match status" value="1"/>
</dbReference>
<dbReference type="SUPFAM" id="SSF52172">
    <property type="entry name" value="CheY-like"/>
    <property type="match status" value="2"/>
</dbReference>
<dbReference type="Gene3D" id="3.40.50.2300">
    <property type="match status" value="2"/>
</dbReference>
<feature type="domain" description="HAMP" evidence="14">
    <location>
        <begin position="832"/>
        <end position="884"/>
    </location>
</feature>
<keyword evidence="8" id="KW-0067">ATP-binding</keyword>